<evidence type="ECO:0000313" key="3">
    <source>
        <dbReference type="Proteomes" id="UP001488838"/>
    </source>
</evidence>
<dbReference type="CDD" id="cd17075">
    <property type="entry name" value="UBX1_UBXN9"/>
    <property type="match status" value="1"/>
</dbReference>
<evidence type="ECO:0000259" key="1">
    <source>
        <dbReference type="Pfam" id="PF11470"/>
    </source>
</evidence>
<protein>
    <recommendedName>
        <fullName evidence="1">TUG ubiquitin-like domain-containing protein</fullName>
    </recommendedName>
</protein>
<reference evidence="2 3" key="1">
    <citation type="journal article" date="2023" name="bioRxiv">
        <title>Conserved and derived expression patterns and positive selection on dental genes reveal complex evolutionary context of ever-growing rodent molars.</title>
        <authorList>
            <person name="Calamari Z.T."/>
            <person name="Song A."/>
            <person name="Cohen E."/>
            <person name="Akter M."/>
            <person name="Roy R.D."/>
            <person name="Hallikas O."/>
            <person name="Christensen M.M."/>
            <person name="Li P."/>
            <person name="Marangoni P."/>
            <person name="Jernvall J."/>
            <person name="Klein O.D."/>
        </authorList>
    </citation>
    <scope>NUCLEOTIDE SEQUENCE [LARGE SCALE GENOMIC DNA]</scope>
    <source>
        <strain evidence="2">V071</strain>
    </source>
</reference>
<dbReference type="GO" id="GO:0005737">
    <property type="term" value="C:cytoplasm"/>
    <property type="evidence" value="ECO:0007669"/>
    <property type="project" value="TreeGrafter"/>
</dbReference>
<name>A0AAW0HKI7_MYOGA</name>
<proteinExistence type="predicted"/>
<dbReference type="GO" id="GO:0006886">
    <property type="term" value="P:intracellular protein transport"/>
    <property type="evidence" value="ECO:0007669"/>
    <property type="project" value="TreeGrafter"/>
</dbReference>
<dbReference type="InterPro" id="IPR029071">
    <property type="entry name" value="Ubiquitin-like_domsf"/>
</dbReference>
<dbReference type="Gene3D" id="3.10.20.90">
    <property type="entry name" value="Phosphatidylinositol 3-kinase Catalytic Subunit, Chain A, domain 1"/>
    <property type="match status" value="1"/>
</dbReference>
<dbReference type="GO" id="GO:0012506">
    <property type="term" value="C:vesicle membrane"/>
    <property type="evidence" value="ECO:0007669"/>
    <property type="project" value="TreeGrafter"/>
</dbReference>
<dbReference type="Proteomes" id="UP001488838">
    <property type="component" value="Unassembled WGS sequence"/>
</dbReference>
<keyword evidence="3" id="KW-1185">Reference proteome</keyword>
<comment type="caution">
    <text evidence="2">The sequence shown here is derived from an EMBL/GenBank/DDBJ whole genome shotgun (WGS) entry which is preliminary data.</text>
</comment>
<dbReference type="GO" id="GO:0005634">
    <property type="term" value="C:nucleus"/>
    <property type="evidence" value="ECO:0007669"/>
    <property type="project" value="TreeGrafter"/>
</dbReference>
<feature type="domain" description="TUG ubiquitin-like" evidence="1">
    <location>
        <begin position="3"/>
        <end position="27"/>
    </location>
</feature>
<dbReference type="GO" id="GO:0042593">
    <property type="term" value="P:glucose homeostasis"/>
    <property type="evidence" value="ECO:0007669"/>
    <property type="project" value="TreeGrafter"/>
</dbReference>
<dbReference type="Pfam" id="PF11470">
    <property type="entry name" value="TUG-UBL1"/>
    <property type="match status" value="1"/>
</dbReference>
<dbReference type="SUPFAM" id="SSF54236">
    <property type="entry name" value="Ubiquitin-like"/>
    <property type="match status" value="1"/>
</dbReference>
<dbReference type="InterPro" id="IPR021569">
    <property type="entry name" value="TUG-UBL1"/>
</dbReference>
<gene>
    <name evidence="2" type="ORF">U0070_001891</name>
</gene>
<sequence length="129" mass="15057">MEFQRTVLDLSLQWRFANLPNNAKLEMVPVSRSREGPENMVGVQLEMGPENMVRIALQLDDGSRLQDTFCSRQTLWELLSHFVQTRERLQQLEERTPVCVYMRDEVGVGHPIALLHSRSPAHFPTWKFH</sequence>
<accession>A0AAW0HKI7</accession>
<dbReference type="PANTHER" id="PTHR46467:SF1">
    <property type="entry name" value="TETHER CONTAINING UBX DOMAIN FOR GLUT4"/>
    <property type="match status" value="1"/>
</dbReference>
<dbReference type="EMBL" id="JBBHLL010000433">
    <property type="protein sequence ID" value="KAK7803068.1"/>
    <property type="molecule type" value="Genomic_DNA"/>
</dbReference>
<organism evidence="2 3">
    <name type="scientific">Myodes glareolus</name>
    <name type="common">Bank vole</name>
    <name type="synonym">Clethrionomys glareolus</name>
    <dbReference type="NCBI Taxonomy" id="447135"/>
    <lineage>
        <taxon>Eukaryota</taxon>
        <taxon>Metazoa</taxon>
        <taxon>Chordata</taxon>
        <taxon>Craniata</taxon>
        <taxon>Vertebrata</taxon>
        <taxon>Euteleostomi</taxon>
        <taxon>Mammalia</taxon>
        <taxon>Eutheria</taxon>
        <taxon>Euarchontoglires</taxon>
        <taxon>Glires</taxon>
        <taxon>Rodentia</taxon>
        <taxon>Myomorpha</taxon>
        <taxon>Muroidea</taxon>
        <taxon>Cricetidae</taxon>
        <taxon>Arvicolinae</taxon>
        <taxon>Myodes</taxon>
    </lineage>
</organism>
<evidence type="ECO:0000313" key="2">
    <source>
        <dbReference type="EMBL" id="KAK7803068.1"/>
    </source>
</evidence>
<dbReference type="AlphaFoldDB" id="A0AAW0HKI7"/>
<dbReference type="PANTHER" id="PTHR46467">
    <property type="entry name" value="TETHER CONTAINING UBX DOMAIN FOR GLUT4"/>
    <property type="match status" value="1"/>
</dbReference>
<dbReference type="InterPro" id="IPR059238">
    <property type="entry name" value="UBX1_UBXN9"/>
</dbReference>